<accession>A0A150PFP2</accession>
<evidence type="ECO:0000313" key="4">
    <source>
        <dbReference type="EMBL" id="KYF54474.1"/>
    </source>
</evidence>
<reference evidence="4 5" key="1">
    <citation type="submission" date="2014-02" db="EMBL/GenBank/DDBJ databases">
        <title>The small core and large imbalanced accessory genome model reveals a collaborative survival strategy of Sorangium cellulosum strains in nature.</title>
        <authorList>
            <person name="Han K."/>
            <person name="Peng R."/>
            <person name="Blom J."/>
            <person name="Li Y.-Z."/>
        </authorList>
    </citation>
    <scope>NUCLEOTIDE SEQUENCE [LARGE SCALE GENOMIC DNA]</scope>
    <source>
        <strain evidence="4 5">So0157-25</strain>
    </source>
</reference>
<keyword evidence="2" id="KW-0472">Membrane</keyword>
<keyword evidence="2" id="KW-1133">Transmembrane helix</keyword>
<dbReference type="PROSITE" id="PS50885">
    <property type="entry name" value="HAMP"/>
    <property type="match status" value="1"/>
</dbReference>
<organism evidence="4 5">
    <name type="scientific">Sorangium cellulosum</name>
    <name type="common">Polyangium cellulosum</name>
    <dbReference type="NCBI Taxonomy" id="56"/>
    <lineage>
        <taxon>Bacteria</taxon>
        <taxon>Pseudomonadati</taxon>
        <taxon>Myxococcota</taxon>
        <taxon>Polyangia</taxon>
        <taxon>Polyangiales</taxon>
        <taxon>Polyangiaceae</taxon>
        <taxon>Sorangium</taxon>
    </lineage>
</organism>
<protein>
    <submittedName>
        <fullName evidence="4">HAMP domain-containing protein</fullName>
    </submittedName>
</protein>
<dbReference type="GO" id="GO:0007165">
    <property type="term" value="P:signal transduction"/>
    <property type="evidence" value="ECO:0007669"/>
    <property type="project" value="InterPro"/>
</dbReference>
<dbReference type="GO" id="GO:0016020">
    <property type="term" value="C:membrane"/>
    <property type="evidence" value="ECO:0007669"/>
    <property type="project" value="InterPro"/>
</dbReference>
<feature type="domain" description="HAMP" evidence="3">
    <location>
        <begin position="154"/>
        <end position="206"/>
    </location>
</feature>
<name>A0A150PFP2_SORCE</name>
<dbReference type="AlphaFoldDB" id="A0A150PFP2"/>
<gene>
    <name evidence="4" type="ORF">BE08_22625</name>
</gene>
<keyword evidence="1" id="KW-0175">Coiled coil</keyword>
<evidence type="ECO:0000313" key="5">
    <source>
        <dbReference type="Proteomes" id="UP000075420"/>
    </source>
</evidence>
<feature type="transmembrane region" description="Helical" evidence="2">
    <location>
        <begin position="29"/>
        <end position="49"/>
    </location>
</feature>
<evidence type="ECO:0000256" key="1">
    <source>
        <dbReference type="SAM" id="Coils"/>
    </source>
</evidence>
<dbReference type="Proteomes" id="UP000075420">
    <property type="component" value="Unassembled WGS sequence"/>
</dbReference>
<keyword evidence="2" id="KW-0812">Transmembrane</keyword>
<proteinExistence type="predicted"/>
<comment type="caution">
    <text evidence="4">The sequence shown here is derived from an EMBL/GenBank/DDBJ whole genome shotgun (WGS) entry which is preliminary data.</text>
</comment>
<dbReference type="InterPro" id="IPR003660">
    <property type="entry name" value="HAMP_dom"/>
</dbReference>
<feature type="transmembrane region" description="Helical" evidence="2">
    <location>
        <begin position="130"/>
        <end position="152"/>
    </location>
</feature>
<dbReference type="EMBL" id="JELY01001825">
    <property type="protein sequence ID" value="KYF54474.1"/>
    <property type="molecule type" value="Genomic_DNA"/>
</dbReference>
<evidence type="ECO:0000256" key="2">
    <source>
        <dbReference type="SAM" id="Phobius"/>
    </source>
</evidence>
<feature type="coiled-coil region" evidence="1">
    <location>
        <begin position="99"/>
        <end position="126"/>
    </location>
</feature>
<dbReference type="Gene3D" id="6.10.340.10">
    <property type="match status" value="1"/>
</dbReference>
<sequence>MTSPAQDRATARPAARRKLLLNPRFQLKYTGLLASVVLAVMVALGLVIWQTASVANEQARYAATQAELALKEAANSAKILKMSTAALGGDGNELGNTLDEELEKTNREYERNLADVAKRRADVEALQGRLLGILVGGGALLLAVLGVLGIFITQRIVGPVHQMKRLCRQVGTTRLTIGEGLRKGDELGDLFDTFVQMTYSLKALQTGRLATLDAAIEKAEAQAASAEVLAGLRALRAQLCLGLSEAETVRRRAPKGGKS</sequence>
<evidence type="ECO:0000259" key="3">
    <source>
        <dbReference type="PROSITE" id="PS50885"/>
    </source>
</evidence>